<sequence>MTITTGLSGNEVYCLAKKNYTPGSIVVGNSVHSLGIIGSVGSGLKAMLGGELQQITTLIEEGRETAYKRMLEEATTNGVTGITGVTSQLIIHGSNIEFLSIGSGINAGSTASKEKFSTSDDGQELYAQLDAGYKPICFSFGNVAYSMGLGRGILGALKTFGRGEIKEYSDIFNRTRHLALNRIIAHAKQYKANAVLGIKTTVLPFGGVSEMLMIGTASYNPQLKLTIGSVDSDDDFNTAKDYIVSSDMTNIEMWNMANMGYAPMKLLLGTSVYSLGLVGGITSALKSFFRGEINELTRMIYAAREHALGLITDEAKAIGADDIIGVKTYVYQLGNGLVEFLAIGTAVKKSSRIKTESEQLTPQAIVVDKDTFYDSTNVDSLTVDVNRGAKPINRGSTSFLLPALIIIILFISFFWQIFH</sequence>
<evidence type="ECO:0008006" key="5">
    <source>
        <dbReference type="Google" id="ProtNLM"/>
    </source>
</evidence>
<dbReference type="HOGENOM" id="CLU_739102_0_0_6"/>
<comment type="similarity">
    <text evidence="1">Belongs to the UPF0145 family.</text>
</comment>
<dbReference type="InterPro" id="IPR002765">
    <property type="entry name" value="UPF0145_YbjQ-like"/>
</dbReference>
<dbReference type="SUPFAM" id="SSF117782">
    <property type="entry name" value="YbjQ-like"/>
    <property type="match status" value="3"/>
</dbReference>
<dbReference type="InterPro" id="IPR035439">
    <property type="entry name" value="UPF0145_dom_sf"/>
</dbReference>
<evidence type="ECO:0000256" key="2">
    <source>
        <dbReference type="SAM" id="Phobius"/>
    </source>
</evidence>
<reference evidence="4" key="1">
    <citation type="submission" date="2014-09" db="EMBL/GenBank/DDBJ databases">
        <authorList>
            <person name="Gomez-Valero L."/>
        </authorList>
    </citation>
    <scope>NUCLEOTIDE SEQUENCE [LARGE SCALE GENOMIC DNA]</scope>
    <source>
        <strain evidence="4">ATCC700992</strain>
    </source>
</reference>
<organism evidence="3 4">
    <name type="scientific">Legionella fallonii LLAP-10</name>
    <dbReference type="NCBI Taxonomy" id="1212491"/>
    <lineage>
        <taxon>Bacteria</taxon>
        <taxon>Pseudomonadati</taxon>
        <taxon>Pseudomonadota</taxon>
        <taxon>Gammaproteobacteria</taxon>
        <taxon>Legionellales</taxon>
        <taxon>Legionellaceae</taxon>
        <taxon>Legionella</taxon>
    </lineage>
</organism>
<dbReference type="PANTHER" id="PTHR34068:SF2">
    <property type="entry name" value="UPF0145 PROTEIN SCO3412"/>
    <property type="match status" value="1"/>
</dbReference>
<proteinExistence type="inferred from homology"/>
<evidence type="ECO:0000313" key="3">
    <source>
        <dbReference type="EMBL" id="CEG55768.1"/>
    </source>
</evidence>
<keyword evidence="2" id="KW-0472">Membrane</keyword>
<feature type="transmembrane region" description="Helical" evidence="2">
    <location>
        <begin position="266"/>
        <end position="289"/>
    </location>
</feature>
<accession>A0A098FZW3</accession>
<name>A0A098FZW3_9GAMM</name>
<keyword evidence="2" id="KW-1133">Transmembrane helix</keyword>
<feature type="transmembrane region" description="Helical" evidence="2">
    <location>
        <begin position="399"/>
        <end position="418"/>
    </location>
</feature>
<dbReference type="KEGG" id="lfa:LFA_0295"/>
<dbReference type="Pfam" id="PF01906">
    <property type="entry name" value="YbjQ_1"/>
    <property type="match status" value="3"/>
</dbReference>
<dbReference type="STRING" id="1212491.LFA_0295"/>
<dbReference type="PANTHER" id="PTHR34068">
    <property type="entry name" value="UPF0145 PROTEIN YBJQ"/>
    <property type="match status" value="1"/>
</dbReference>
<dbReference type="RefSeq" id="WP_045094585.1">
    <property type="nucleotide sequence ID" value="NZ_LN614827.1"/>
</dbReference>
<protein>
    <recommendedName>
        <fullName evidence="5">Heavy metal-binding domain-containing protein</fullName>
    </recommendedName>
</protein>
<dbReference type="Proteomes" id="UP000032430">
    <property type="component" value="Chromosome I"/>
</dbReference>
<evidence type="ECO:0000313" key="4">
    <source>
        <dbReference type="Proteomes" id="UP000032430"/>
    </source>
</evidence>
<keyword evidence="2" id="KW-0812">Transmembrane</keyword>
<gene>
    <name evidence="3" type="ORF">LFA_0295</name>
</gene>
<evidence type="ECO:0000256" key="1">
    <source>
        <dbReference type="ARBA" id="ARBA00010751"/>
    </source>
</evidence>
<dbReference type="EMBL" id="LN614827">
    <property type="protein sequence ID" value="CEG55768.1"/>
    <property type="molecule type" value="Genomic_DNA"/>
</dbReference>
<keyword evidence="4" id="KW-1185">Reference proteome</keyword>
<dbReference type="AlphaFoldDB" id="A0A098FZW3"/>
<dbReference type="Gene3D" id="3.30.110.70">
    <property type="entry name" value="Hypothetical protein apc22750. Chain B"/>
    <property type="match status" value="3"/>
</dbReference>
<dbReference type="OrthoDB" id="7169532at2"/>